<reference evidence="2 3" key="1">
    <citation type="submission" date="2020-07" db="EMBL/GenBank/DDBJ databases">
        <title>Luteimonas sp. SJ-92.</title>
        <authorList>
            <person name="Huang X.-X."/>
            <person name="Xu L."/>
            <person name="Sun J.-Q."/>
        </authorList>
    </citation>
    <scope>NUCLEOTIDE SEQUENCE [LARGE SCALE GENOMIC DNA]</scope>
    <source>
        <strain evidence="2 3">SJ-92</strain>
    </source>
</reference>
<evidence type="ECO:0000313" key="2">
    <source>
        <dbReference type="EMBL" id="NZA27692.1"/>
    </source>
</evidence>
<accession>A0A853JG42</accession>
<protein>
    <submittedName>
        <fullName evidence="2">DMP19 family protein</fullName>
    </submittedName>
</protein>
<comment type="caution">
    <text evidence="2">The sequence shown here is derived from an EMBL/GenBank/DDBJ whole genome shotgun (WGS) entry which is preliminary data.</text>
</comment>
<dbReference type="AlphaFoldDB" id="A0A853JG42"/>
<dbReference type="InterPro" id="IPR025402">
    <property type="entry name" value="DMP19_C"/>
</dbReference>
<feature type="domain" description="DNA mimic protein DMP19 C-terminal" evidence="1">
    <location>
        <begin position="22"/>
        <end position="134"/>
    </location>
</feature>
<organism evidence="2 3">
    <name type="scientific">Luteimonas salinisoli</name>
    <dbReference type="NCBI Taxonomy" id="2752307"/>
    <lineage>
        <taxon>Bacteria</taxon>
        <taxon>Pseudomonadati</taxon>
        <taxon>Pseudomonadota</taxon>
        <taxon>Gammaproteobacteria</taxon>
        <taxon>Lysobacterales</taxon>
        <taxon>Lysobacteraceae</taxon>
        <taxon>Luteimonas</taxon>
    </lineage>
</organism>
<sequence length="138" mass="15384">MDTLQPLFDKALTRLSESGFNSLSEPDRVLATIWGLEGDVNNGGFDQYYFNSSGDLARYAPTALDLIGATQMGNIVKRANALFGPSGPSPDRFAREEQLFALTNRFSTWDELDRAFYAYPDDISKLLSAYLRLHGYDA</sequence>
<evidence type="ECO:0000313" key="3">
    <source>
        <dbReference type="Proteomes" id="UP000578091"/>
    </source>
</evidence>
<name>A0A853JG42_9GAMM</name>
<dbReference type="EMBL" id="JACCKA010000085">
    <property type="protein sequence ID" value="NZA27692.1"/>
    <property type="molecule type" value="Genomic_DNA"/>
</dbReference>
<dbReference type="Gene3D" id="1.20.1420.60">
    <property type="match status" value="1"/>
</dbReference>
<gene>
    <name evidence="2" type="ORF">H0E84_15025</name>
</gene>
<dbReference type="RefSeq" id="WP_180679461.1">
    <property type="nucleotide sequence ID" value="NZ_JACCKA010000085.1"/>
</dbReference>
<evidence type="ECO:0000259" key="1">
    <source>
        <dbReference type="Pfam" id="PF14300"/>
    </source>
</evidence>
<proteinExistence type="predicted"/>
<dbReference type="Proteomes" id="UP000578091">
    <property type="component" value="Unassembled WGS sequence"/>
</dbReference>
<keyword evidence="3" id="KW-1185">Reference proteome</keyword>
<dbReference type="Pfam" id="PF14300">
    <property type="entry name" value="DMP19"/>
    <property type="match status" value="1"/>
</dbReference>